<comment type="similarity">
    <text evidence="1">Belongs to the YciI family.</text>
</comment>
<sequence>MKYMLLVHEVTRPTAEPPAELFAAIGALGAENTANGSLVEIGGLLPIEAGAVVRLAADSVTTTDGPFVETRELVGGYAVYEVPDVAAAAKKAEDFLEAHRSTWPGWEGWVEVRTVLDGRPPAGQ</sequence>
<proteinExistence type="inferred from homology"/>
<name>A0A6V8KN30_9ACTN</name>
<keyword evidence="4" id="KW-1185">Reference proteome</keyword>
<dbReference type="PANTHER" id="PTHR35174">
    <property type="entry name" value="BLL7171 PROTEIN-RELATED"/>
    <property type="match status" value="1"/>
</dbReference>
<reference evidence="3 4" key="1">
    <citation type="submission" date="2020-03" db="EMBL/GenBank/DDBJ databases">
        <title>Whole genome shotgun sequence of Phytohabitans houttuyneae NBRC 108639.</title>
        <authorList>
            <person name="Komaki H."/>
            <person name="Tamura T."/>
        </authorList>
    </citation>
    <scope>NUCLEOTIDE SEQUENCE [LARGE SCALE GENOMIC DNA]</scope>
    <source>
        <strain evidence="3 4">NBRC 108639</strain>
    </source>
</reference>
<evidence type="ECO:0000313" key="4">
    <source>
        <dbReference type="Proteomes" id="UP000482800"/>
    </source>
</evidence>
<dbReference type="Pfam" id="PF03795">
    <property type="entry name" value="YCII"/>
    <property type="match status" value="1"/>
</dbReference>
<dbReference type="EMBL" id="BLPF01000003">
    <property type="protein sequence ID" value="GFJ83589.1"/>
    <property type="molecule type" value="Genomic_DNA"/>
</dbReference>
<dbReference type="Gene3D" id="3.30.70.1060">
    <property type="entry name" value="Dimeric alpha+beta barrel"/>
    <property type="match status" value="1"/>
</dbReference>
<gene>
    <name evidence="3" type="ORF">Phou_077690</name>
</gene>
<comment type="caution">
    <text evidence="3">The sequence shown here is derived from an EMBL/GenBank/DDBJ whole genome shotgun (WGS) entry which is preliminary data.</text>
</comment>
<feature type="domain" description="YCII-related" evidence="2">
    <location>
        <begin position="1"/>
        <end position="94"/>
    </location>
</feature>
<evidence type="ECO:0000259" key="2">
    <source>
        <dbReference type="Pfam" id="PF03795"/>
    </source>
</evidence>
<reference evidence="3 4" key="2">
    <citation type="submission" date="2020-03" db="EMBL/GenBank/DDBJ databases">
        <authorList>
            <person name="Ichikawa N."/>
            <person name="Kimura A."/>
            <person name="Kitahashi Y."/>
            <person name="Uohara A."/>
        </authorList>
    </citation>
    <scope>NUCLEOTIDE SEQUENCE [LARGE SCALE GENOMIC DNA]</scope>
    <source>
        <strain evidence="3 4">NBRC 108639</strain>
    </source>
</reference>
<protein>
    <recommendedName>
        <fullName evidence="2">YCII-related domain-containing protein</fullName>
    </recommendedName>
</protein>
<dbReference type="AlphaFoldDB" id="A0A6V8KN30"/>
<organism evidence="3 4">
    <name type="scientific">Phytohabitans houttuyneae</name>
    <dbReference type="NCBI Taxonomy" id="1076126"/>
    <lineage>
        <taxon>Bacteria</taxon>
        <taxon>Bacillati</taxon>
        <taxon>Actinomycetota</taxon>
        <taxon>Actinomycetes</taxon>
        <taxon>Micromonosporales</taxon>
        <taxon>Micromonosporaceae</taxon>
    </lineage>
</organism>
<accession>A0A6V8KN30</accession>
<dbReference type="InterPro" id="IPR011008">
    <property type="entry name" value="Dimeric_a/b-barrel"/>
</dbReference>
<dbReference type="Proteomes" id="UP000482800">
    <property type="component" value="Unassembled WGS sequence"/>
</dbReference>
<evidence type="ECO:0000256" key="1">
    <source>
        <dbReference type="ARBA" id="ARBA00007689"/>
    </source>
</evidence>
<evidence type="ECO:0000313" key="3">
    <source>
        <dbReference type="EMBL" id="GFJ83589.1"/>
    </source>
</evidence>
<dbReference type="InterPro" id="IPR005545">
    <property type="entry name" value="YCII"/>
</dbReference>
<dbReference type="SUPFAM" id="SSF54909">
    <property type="entry name" value="Dimeric alpha+beta barrel"/>
    <property type="match status" value="1"/>
</dbReference>